<evidence type="ECO:0000313" key="2">
    <source>
        <dbReference type="EMBL" id="GAW96410.1"/>
    </source>
</evidence>
<dbReference type="InterPro" id="IPR035965">
    <property type="entry name" value="PAS-like_dom_sf"/>
</dbReference>
<dbReference type="Proteomes" id="UP000197068">
    <property type="component" value="Unassembled WGS sequence"/>
</dbReference>
<evidence type="ECO:0000259" key="1">
    <source>
        <dbReference type="PROSITE" id="PS50112"/>
    </source>
</evidence>
<proteinExistence type="predicted"/>
<name>A0ABQ0MVL5_9GAMM</name>
<dbReference type="SMART" id="SM00091">
    <property type="entry name" value="PAS"/>
    <property type="match status" value="1"/>
</dbReference>
<dbReference type="Gene3D" id="3.30.450.20">
    <property type="entry name" value="PAS domain"/>
    <property type="match status" value="1"/>
</dbReference>
<reference evidence="2 3" key="1">
    <citation type="submission" date="2017-06" db="EMBL/GenBank/DDBJ databases">
        <title>Whole Genome Sequences of Colwellia marinimaniae MTCD1.</title>
        <authorList>
            <person name="Kusumoto H."/>
            <person name="Inoue M."/>
            <person name="Tanikawa K."/>
            <person name="Maeji H."/>
            <person name="Cameron J.H."/>
            <person name="Bartlett D.H."/>
        </authorList>
    </citation>
    <scope>NUCLEOTIDE SEQUENCE [LARGE SCALE GENOMIC DNA]</scope>
    <source>
        <strain evidence="2 3">MTCD1</strain>
    </source>
</reference>
<dbReference type="Pfam" id="PF13426">
    <property type="entry name" value="PAS_9"/>
    <property type="match status" value="1"/>
</dbReference>
<dbReference type="RefSeq" id="WP_057181014.1">
    <property type="nucleotide sequence ID" value="NZ_BDQM01000014.1"/>
</dbReference>
<sequence>MFTEQPEDFIYNSSIGIHVVSAEGIIVYANECELEVLGYTKDEYIGHHVSEFQQDKSCLSDMMARLGRMEKLKNYPAKVQGKEELKYIIYNSSVYEENGEFKHTRCYGTEVMKTIYDAFFKHFDFSGSPDKLLTDNKCLDN</sequence>
<comment type="caution">
    <text evidence="2">The sequence shown here is derived from an EMBL/GenBank/DDBJ whole genome shotgun (WGS) entry which is preliminary data.</text>
</comment>
<keyword evidence="2" id="KW-0418">Kinase</keyword>
<dbReference type="InterPro" id="IPR000014">
    <property type="entry name" value="PAS"/>
</dbReference>
<organism evidence="2 3">
    <name type="scientific">Colwellia marinimaniae</name>
    <dbReference type="NCBI Taxonomy" id="1513592"/>
    <lineage>
        <taxon>Bacteria</taxon>
        <taxon>Pseudomonadati</taxon>
        <taxon>Pseudomonadota</taxon>
        <taxon>Gammaproteobacteria</taxon>
        <taxon>Alteromonadales</taxon>
        <taxon>Colwelliaceae</taxon>
        <taxon>Colwellia</taxon>
    </lineage>
</organism>
<feature type="domain" description="PAS" evidence="1">
    <location>
        <begin position="17"/>
        <end position="46"/>
    </location>
</feature>
<dbReference type="PROSITE" id="PS50112">
    <property type="entry name" value="PAS"/>
    <property type="match status" value="1"/>
</dbReference>
<dbReference type="EMBL" id="BDQM01000014">
    <property type="protein sequence ID" value="GAW96410.1"/>
    <property type="molecule type" value="Genomic_DNA"/>
</dbReference>
<dbReference type="SUPFAM" id="SSF55785">
    <property type="entry name" value="PYP-like sensor domain (PAS domain)"/>
    <property type="match status" value="1"/>
</dbReference>
<keyword evidence="2" id="KW-0808">Transferase</keyword>
<gene>
    <name evidence="2" type="ORF">MTCD1_02024</name>
</gene>
<dbReference type="NCBIfam" id="TIGR00229">
    <property type="entry name" value="sensory_box"/>
    <property type="match status" value="1"/>
</dbReference>
<dbReference type="CDD" id="cd00130">
    <property type="entry name" value="PAS"/>
    <property type="match status" value="1"/>
</dbReference>
<evidence type="ECO:0000313" key="3">
    <source>
        <dbReference type="Proteomes" id="UP000197068"/>
    </source>
</evidence>
<keyword evidence="3" id="KW-1185">Reference proteome</keyword>
<protein>
    <submittedName>
        <fullName evidence="2">Histidine kinase</fullName>
    </submittedName>
</protein>
<dbReference type="GO" id="GO:0016301">
    <property type="term" value="F:kinase activity"/>
    <property type="evidence" value="ECO:0007669"/>
    <property type="project" value="UniProtKB-KW"/>
</dbReference>
<accession>A0ABQ0MVL5</accession>